<proteinExistence type="predicted"/>
<evidence type="ECO:0000313" key="2">
    <source>
        <dbReference type="EMBL" id="CAE0819555.1"/>
    </source>
</evidence>
<reference evidence="1" key="1">
    <citation type="submission" date="2021-01" db="EMBL/GenBank/DDBJ databases">
        <authorList>
            <person name="Corre E."/>
            <person name="Pelletier E."/>
            <person name="Niang G."/>
            <person name="Scheremetjew M."/>
            <person name="Finn R."/>
            <person name="Kale V."/>
            <person name="Holt S."/>
            <person name="Cochrane G."/>
            <person name="Meng A."/>
            <person name="Brown T."/>
            <person name="Cohen L."/>
        </authorList>
    </citation>
    <scope>NUCLEOTIDE SEQUENCE</scope>
    <source>
        <strain evidence="1">CCMP1594</strain>
    </source>
</reference>
<dbReference type="EMBL" id="HBJA01088197">
    <property type="protein sequence ID" value="CAE0819554.1"/>
    <property type="molecule type" value="Transcribed_RNA"/>
</dbReference>
<evidence type="ECO:0000313" key="1">
    <source>
        <dbReference type="EMBL" id="CAE0819554.1"/>
    </source>
</evidence>
<organism evidence="1">
    <name type="scientific">Eutreptiella gymnastica</name>
    <dbReference type="NCBI Taxonomy" id="73025"/>
    <lineage>
        <taxon>Eukaryota</taxon>
        <taxon>Discoba</taxon>
        <taxon>Euglenozoa</taxon>
        <taxon>Euglenida</taxon>
        <taxon>Spirocuta</taxon>
        <taxon>Euglenophyceae</taxon>
        <taxon>Eutreptiales</taxon>
        <taxon>Eutreptiaceae</taxon>
        <taxon>Eutreptiella</taxon>
    </lineage>
</organism>
<sequence length="128" mass="14210">MDGRSTLLLGMHTSSAAHLWLRAAQSGIHVFGLSHLGCTAVPAEDLPSPLELRWSPASCAGGNVASRTRWYWMGRTKNVGIVLGGPRRPVTYFTAMKYMRRKKKLGHRVYSPLSCDLPLDRVPRCMCI</sequence>
<gene>
    <name evidence="1" type="ORF">EGYM00163_LOCUS30724</name>
    <name evidence="2" type="ORF">EGYM00163_LOCUS30725</name>
</gene>
<protein>
    <submittedName>
        <fullName evidence="1">Uncharacterized protein</fullName>
    </submittedName>
</protein>
<dbReference type="EMBL" id="HBJA01088198">
    <property type="protein sequence ID" value="CAE0819555.1"/>
    <property type="molecule type" value="Transcribed_RNA"/>
</dbReference>
<dbReference type="AlphaFoldDB" id="A0A6T2C643"/>
<name>A0A6T2C643_9EUGL</name>
<accession>A0A6T2C643</accession>